<comment type="caution">
    <text evidence="1">The sequence shown here is derived from an EMBL/GenBank/DDBJ whole genome shotgun (WGS) entry which is preliminary data.</text>
</comment>
<proteinExistence type="predicted"/>
<sequence length="108" mass="11830">MATYRAHITKSEAAADGNIHLMCQIQKLVSEDPAVWELVPNGHRTMVMDGGTVLSITEHPTWSDGEKLTALVDEFRRIAEGWGIDEADDANTQMLALLPGGFPQNVNL</sequence>
<evidence type="ECO:0000313" key="1">
    <source>
        <dbReference type="EMBL" id="KKN85738.1"/>
    </source>
</evidence>
<dbReference type="AlphaFoldDB" id="A0A0F9X2P3"/>
<reference evidence="1" key="1">
    <citation type="journal article" date="2015" name="Nature">
        <title>Complex archaea that bridge the gap between prokaryotes and eukaryotes.</title>
        <authorList>
            <person name="Spang A."/>
            <person name="Saw J.H."/>
            <person name="Jorgensen S.L."/>
            <person name="Zaremba-Niedzwiedzka K."/>
            <person name="Martijn J."/>
            <person name="Lind A.E."/>
            <person name="van Eijk R."/>
            <person name="Schleper C."/>
            <person name="Guy L."/>
            <person name="Ettema T.J."/>
        </authorList>
    </citation>
    <scope>NUCLEOTIDE SEQUENCE</scope>
</reference>
<dbReference type="EMBL" id="LAZR01000155">
    <property type="protein sequence ID" value="KKN85738.1"/>
    <property type="molecule type" value="Genomic_DNA"/>
</dbReference>
<name>A0A0F9X2P3_9ZZZZ</name>
<accession>A0A0F9X2P3</accession>
<protein>
    <submittedName>
        <fullName evidence="1">Uncharacterized protein</fullName>
    </submittedName>
</protein>
<organism evidence="1">
    <name type="scientific">marine sediment metagenome</name>
    <dbReference type="NCBI Taxonomy" id="412755"/>
    <lineage>
        <taxon>unclassified sequences</taxon>
        <taxon>metagenomes</taxon>
        <taxon>ecological metagenomes</taxon>
    </lineage>
</organism>
<gene>
    <name evidence="1" type="ORF">LCGC14_0275430</name>
</gene>